<feature type="compositionally biased region" description="Basic and acidic residues" evidence="1">
    <location>
        <begin position="181"/>
        <end position="201"/>
    </location>
</feature>
<comment type="caution">
    <text evidence="2">The sequence shown here is derived from an EMBL/GenBank/DDBJ whole genome shotgun (WGS) entry which is preliminary data.</text>
</comment>
<evidence type="ECO:0000256" key="1">
    <source>
        <dbReference type="SAM" id="MobiDB-lite"/>
    </source>
</evidence>
<feature type="compositionally biased region" description="Polar residues" evidence="1">
    <location>
        <begin position="228"/>
        <end position="238"/>
    </location>
</feature>
<gene>
    <name evidence="2" type="ORF">CPB84DRAFT_1754681</name>
</gene>
<feature type="compositionally biased region" description="Low complexity" evidence="1">
    <location>
        <begin position="248"/>
        <end position="262"/>
    </location>
</feature>
<protein>
    <submittedName>
        <fullName evidence="2">Uncharacterized protein</fullName>
    </submittedName>
</protein>
<dbReference type="EMBL" id="JADNYJ010000382">
    <property type="protein sequence ID" value="KAF8870042.1"/>
    <property type="molecule type" value="Genomic_DNA"/>
</dbReference>
<evidence type="ECO:0000313" key="2">
    <source>
        <dbReference type="EMBL" id="KAF8870042.1"/>
    </source>
</evidence>
<evidence type="ECO:0000313" key="3">
    <source>
        <dbReference type="Proteomes" id="UP000724874"/>
    </source>
</evidence>
<dbReference type="Proteomes" id="UP000724874">
    <property type="component" value="Unassembled WGS sequence"/>
</dbReference>
<feature type="non-terminal residue" evidence="2">
    <location>
        <position position="1"/>
    </location>
</feature>
<reference evidence="2" key="1">
    <citation type="submission" date="2020-11" db="EMBL/GenBank/DDBJ databases">
        <authorList>
            <consortium name="DOE Joint Genome Institute"/>
            <person name="Ahrendt S."/>
            <person name="Riley R."/>
            <person name="Andreopoulos W."/>
            <person name="LaButti K."/>
            <person name="Pangilinan J."/>
            <person name="Ruiz-duenas F.J."/>
            <person name="Barrasa J.M."/>
            <person name="Sanchez-Garcia M."/>
            <person name="Camarero S."/>
            <person name="Miyauchi S."/>
            <person name="Serrano A."/>
            <person name="Linde D."/>
            <person name="Babiker R."/>
            <person name="Drula E."/>
            <person name="Ayuso-Fernandez I."/>
            <person name="Pacheco R."/>
            <person name="Padilla G."/>
            <person name="Ferreira P."/>
            <person name="Barriuso J."/>
            <person name="Kellner H."/>
            <person name="Castanera R."/>
            <person name="Alfaro M."/>
            <person name="Ramirez L."/>
            <person name="Pisabarro A.G."/>
            <person name="Kuo A."/>
            <person name="Tritt A."/>
            <person name="Lipzen A."/>
            <person name="He G."/>
            <person name="Yan M."/>
            <person name="Ng V."/>
            <person name="Cullen D."/>
            <person name="Martin F."/>
            <person name="Rosso M.-N."/>
            <person name="Henrissat B."/>
            <person name="Hibbett D."/>
            <person name="Martinez A.T."/>
            <person name="Grigoriev I.V."/>
        </authorList>
    </citation>
    <scope>NUCLEOTIDE SEQUENCE</scope>
    <source>
        <strain evidence="2">AH 44721</strain>
    </source>
</reference>
<keyword evidence="3" id="KW-1185">Reference proteome</keyword>
<dbReference type="Pfam" id="PF20414">
    <property type="entry name" value="DUF6698"/>
    <property type="match status" value="1"/>
</dbReference>
<feature type="compositionally biased region" description="Basic residues" evidence="1">
    <location>
        <begin position="263"/>
        <end position="276"/>
    </location>
</feature>
<organism evidence="2 3">
    <name type="scientific">Gymnopilus junonius</name>
    <name type="common">Spectacular rustgill mushroom</name>
    <name type="synonym">Gymnopilus spectabilis subsp. junonius</name>
    <dbReference type="NCBI Taxonomy" id="109634"/>
    <lineage>
        <taxon>Eukaryota</taxon>
        <taxon>Fungi</taxon>
        <taxon>Dikarya</taxon>
        <taxon>Basidiomycota</taxon>
        <taxon>Agaricomycotina</taxon>
        <taxon>Agaricomycetes</taxon>
        <taxon>Agaricomycetidae</taxon>
        <taxon>Agaricales</taxon>
        <taxon>Agaricineae</taxon>
        <taxon>Hymenogastraceae</taxon>
        <taxon>Gymnopilus</taxon>
    </lineage>
</organism>
<accession>A0A9P5TEL0</accession>
<dbReference type="OrthoDB" id="3220614at2759"/>
<sequence>NPAQDALSAPIVGARKDNRGFFHRDTARALTPLRLIAQFDANPQVFMAKVQNGTILMTVKEYPSFLYPAGTVYNQEDPAAGLFQGATFIRALRTIYTGNSSALDGYRVAPKDSQAEINGMTEVHFSLSDVATWADIDRSPFRYYNFYLKCMQLFADPDDEWVKETLEFLTSQIPSLKRRKEAREREACQREDNERCGQEREEGCEEEEDAGEGHMRDDTDEEPVQGPTMATSSSNRSQPPLAPPPPASVTAVPSAPSASTAAKMRKGQGKKRKPRY</sequence>
<proteinExistence type="predicted"/>
<feature type="region of interest" description="Disordered" evidence="1">
    <location>
        <begin position="176"/>
        <end position="276"/>
    </location>
</feature>
<name>A0A9P5TEL0_GYMJU</name>
<dbReference type="InterPro" id="IPR046521">
    <property type="entry name" value="DUF6698"/>
</dbReference>
<dbReference type="AlphaFoldDB" id="A0A9P5TEL0"/>